<accession>B9SR03</accession>
<keyword evidence="2" id="KW-0378">Hydrolase</keyword>
<dbReference type="GO" id="GO:0016042">
    <property type="term" value="P:lipid catabolic process"/>
    <property type="evidence" value="ECO:0007669"/>
    <property type="project" value="UniProtKB-KW"/>
</dbReference>
<proteinExistence type="inferred from homology"/>
<feature type="chain" id="PRO_5002889584" evidence="4">
    <location>
        <begin position="23"/>
        <end position="356"/>
    </location>
</feature>
<comment type="similarity">
    <text evidence="1">Belongs to the 'GDSL' lipolytic enzyme family.</text>
</comment>
<dbReference type="Proteomes" id="UP000008311">
    <property type="component" value="Unassembled WGS sequence"/>
</dbReference>
<feature type="signal peptide" evidence="4">
    <location>
        <begin position="1"/>
        <end position="22"/>
    </location>
</feature>
<keyword evidence="4" id="KW-0732">Signal</keyword>
<dbReference type="PANTHER" id="PTHR45648">
    <property type="entry name" value="GDSL LIPASE/ACYLHYDROLASE FAMILY PROTEIN (AFU_ORTHOLOGUE AFUA_4G14700)"/>
    <property type="match status" value="1"/>
</dbReference>
<dbReference type="InterPro" id="IPR051058">
    <property type="entry name" value="GDSL_Est/Lipase"/>
</dbReference>
<dbReference type="OMA" id="AYEMTIN"/>
<sequence>MGKKICVLVLSLALVVLNLANAEVPAVFILGDSTADAGTNNFLPGSSFRADFPPYGIDFPFSRPTGRFSNGFNSADFLAKLIGFKRSPLPFFTLLNNTKSIKRPSFRGVNFASAGSGILNTTGQGPNGQRNAIPLGEQIEQFSTIYSLLLTNKGQACAEALLSKSLFFISIGSNDIFGYYSSKGGVPKEEFIATIGAAYENYLMNLYKLGARKFGIISVPPIGCCPFQRFQNTTGGCLEGLNDLARDFHSTIKAILIKLSSDYTDMKYSFGNAYEMTINVIDNPIPFGFNDVKNACCGDVKTFCGPNATVCSNRKEYLFWDLFHPTQKAAWLAAATLFTGEPRFVAPINFKQLAEA</sequence>
<evidence type="ECO:0000313" key="6">
    <source>
        <dbReference type="Proteomes" id="UP000008311"/>
    </source>
</evidence>
<dbReference type="PANTHER" id="PTHR45648:SF17">
    <property type="entry name" value="GDSL ESTERASE_LIPASE"/>
    <property type="match status" value="1"/>
</dbReference>
<dbReference type="OrthoDB" id="1600564at2759"/>
<evidence type="ECO:0000256" key="4">
    <source>
        <dbReference type="SAM" id="SignalP"/>
    </source>
</evidence>
<organism evidence="5 6">
    <name type="scientific">Ricinus communis</name>
    <name type="common">Castor bean</name>
    <dbReference type="NCBI Taxonomy" id="3988"/>
    <lineage>
        <taxon>Eukaryota</taxon>
        <taxon>Viridiplantae</taxon>
        <taxon>Streptophyta</taxon>
        <taxon>Embryophyta</taxon>
        <taxon>Tracheophyta</taxon>
        <taxon>Spermatophyta</taxon>
        <taxon>Magnoliopsida</taxon>
        <taxon>eudicotyledons</taxon>
        <taxon>Gunneridae</taxon>
        <taxon>Pentapetalae</taxon>
        <taxon>rosids</taxon>
        <taxon>fabids</taxon>
        <taxon>Malpighiales</taxon>
        <taxon>Euphorbiaceae</taxon>
        <taxon>Acalyphoideae</taxon>
        <taxon>Acalypheae</taxon>
        <taxon>Ricinus</taxon>
    </lineage>
</organism>
<dbReference type="InterPro" id="IPR036514">
    <property type="entry name" value="SGNH_hydro_sf"/>
</dbReference>
<dbReference type="AlphaFoldDB" id="B9SR03"/>
<dbReference type="GO" id="GO:0016788">
    <property type="term" value="F:hydrolase activity, acting on ester bonds"/>
    <property type="evidence" value="ECO:0007669"/>
    <property type="project" value="InterPro"/>
</dbReference>
<evidence type="ECO:0000313" key="5">
    <source>
        <dbReference type="EMBL" id="EEF33964.1"/>
    </source>
</evidence>
<dbReference type="KEGG" id="rcu:8265946"/>
<dbReference type="Gene3D" id="3.40.50.1110">
    <property type="entry name" value="SGNH hydrolase"/>
    <property type="match status" value="1"/>
</dbReference>
<protein>
    <submittedName>
        <fullName evidence="5">Zinc finger protein, putative</fullName>
    </submittedName>
</protein>
<keyword evidence="3" id="KW-0442">Lipid degradation</keyword>
<dbReference type="CDD" id="cd01837">
    <property type="entry name" value="SGNH_plant_lipase_like"/>
    <property type="match status" value="1"/>
</dbReference>
<dbReference type="InterPro" id="IPR035669">
    <property type="entry name" value="SGNH_plant_lipase-like"/>
</dbReference>
<evidence type="ECO:0000256" key="2">
    <source>
        <dbReference type="ARBA" id="ARBA00022801"/>
    </source>
</evidence>
<evidence type="ECO:0000256" key="1">
    <source>
        <dbReference type="ARBA" id="ARBA00008668"/>
    </source>
</evidence>
<keyword evidence="6" id="KW-1185">Reference proteome</keyword>
<reference evidence="6" key="1">
    <citation type="journal article" date="2010" name="Nat. Biotechnol.">
        <title>Draft genome sequence of the oilseed species Ricinus communis.</title>
        <authorList>
            <person name="Chan A.P."/>
            <person name="Crabtree J."/>
            <person name="Zhao Q."/>
            <person name="Lorenzi H."/>
            <person name="Orvis J."/>
            <person name="Puiu D."/>
            <person name="Melake-Berhan A."/>
            <person name="Jones K.M."/>
            <person name="Redman J."/>
            <person name="Chen G."/>
            <person name="Cahoon E.B."/>
            <person name="Gedil M."/>
            <person name="Stanke M."/>
            <person name="Haas B.J."/>
            <person name="Wortman J.R."/>
            <person name="Fraser-Liggett C.M."/>
            <person name="Ravel J."/>
            <person name="Rabinowicz P.D."/>
        </authorList>
    </citation>
    <scope>NUCLEOTIDE SEQUENCE [LARGE SCALE GENOMIC DNA]</scope>
    <source>
        <strain evidence="6">cv. Hale</strain>
    </source>
</reference>
<gene>
    <name evidence="5" type="ORF">RCOM_0615800</name>
</gene>
<dbReference type="InterPro" id="IPR001087">
    <property type="entry name" value="GDSL"/>
</dbReference>
<evidence type="ECO:0000256" key="3">
    <source>
        <dbReference type="ARBA" id="ARBA00022963"/>
    </source>
</evidence>
<dbReference type="EMBL" id="EQ974092">
    <property type="protein sequence ID" value="EEF33964.1"/>
    <property type="molecule type" value="Genomic_DNA"/>
</dbReference>
<dbReference type="eggNOG" id="KOG0017">
    <property type="taxonomic scope" value="Eukaryota"/>
</dbReference>
<dbReference type="InParanoid" id="B9SR03"/>
<keyword evidence="3" id="KW-0443">Lipid metabolism</keyword>
<dbReference type="Pfam" id="PF00657">
    <property type="entry name" value="Lipase_GDSL"/>
    <property type="match status" value="1"/>
</dbReference>
<dbReference type="SUPFAM" id="SSF52266">
    <property type="entry name" value="SGNH hydrolase"/>
    <property type="match status" value="1"/>
</dbReference>
<name>B9SR03_RICCO</name>